<protein>
    <recommendedName>
        <fullName evidence="4 12">UDP-3-O-acyl-N-acetylglucosamine deacetylase</fullName>
        <shortName evidence="12">UDP-3-O-acyl-GlcNAc deacetylase</shortName>
        <ecNumber evidence="4 12">3.5.1.108</ecNumber>
    </recommendedName>
    <alternativeName>
        <fullName evidence="12">UDP-3-O-[R-3-hydroxymyristoyl]-N-acetylglucosamine deacetylase</fullName>
    </alternativeName>
</protein>
<dbReference type="Proteomes" id="UP000595362">
    <property type="component" value="Chromosome"/>
</dbReference>
<evidence type="ECO:0000313" key="14">
    <source>
        <dbReference type="Proteomes" id="UP000595362"/>
    </source>
</evidence>
<comment type="function">
    <text evidence="2 12">Catalyzes the hydrolysis of UDP-3-O-myristoyl-N-acetylglucosamine to form UDP-3-O-myristoylglucosamine and acetate, the committed step in lipid A biosynthesis.</text>
</comment>
<evidence type="ECO:0000256" key="1">
    <source>
        <dbReference type="ARBA" id="ARBA00001947"/>
    </source>
</evidence>
<organism evidence="13 14">
    <name type="scientific">Micavibrio aeruginosavorus</name>
    <dbReference type="NCBI Taxonomy" id="349221"/>
    <lineage>
        <taxon>Bacteria</taxon>
        <taxon>Pseudomonadati</taxon>
        <taxon>Bdellovibrionota</taxon>
        <taxon>Bdellovibrionia</taxon>
        <taxon>Bdellovibrionales</taxon>
        <taxon>Pseudobdellovibrionaceae</taxon>
        <taxon>Micavibrio</taxon>
    </lineage>
</organism>
<dbReference type="NCBIfam" id="TIGR00325">
    <property type="entry name" value="lpxC"/>
    <property type="match status" value="1"/>
</dbReference>
<evidence type="ECO:0000256" key="6">
    <source>
        <dbReference type="ARBA" id="ARBA00022556"/>
    </source>
</evidence>
<keyword evidence="7 12" id="KW-0479">Metal-binding</keyword>
<dbReference type="EC" id="3.5.1.108" evidence="4 12"/>
<feature type="active site" description="Proton donor" evidence="12">
    <location>
        <position position="262"/>
    </location>
</feature>
<evidence type="ECO:0000256" key="12">
    <source>
        <dbReference type="HAMAP-Rule" id="MF_00388"/>
    </source>
</evidence>
<evidence type="ECO:0000256" key="2">
    <source>
        <dbReference type="ARBA" id="ARBA00002923"/>
    </source>
</evidence>
<feature type="binding site" evidence="12">
    <location>
        <position position="78"/>
    </location>
    <ligand>
        <name>Zn(2+)</name>
        <dbReference type="ChEBI" id="CHEBI:29105"/>
    </ligand>
</feature>
<evidence type="ECO:0000256" key="4">
    <source>
        <dbReference type="ARBA" id="ARBA00012745"/>
    </source>
</evidence>
<dbReference type="GO" id="GO:0009245">
    <property type="term" value="P:lipid A biosynthetic process"/>
    <property type="evidence" value="ECO:0007669"/>
    <property type="project" value="UniProtKB-UniRule"/>
</dbReference>
<keyword evidence="9 12" id="KW-0862">Zinc</keyword>
<dbReference type="GO" id="GO:0016020">
    <property type="term" value="C:membrane"/>
    <property type="evidence" value="ECO:0007669"/>
    <property type="project" value="GOC"/>
</dbReference>
<comment type="cofactor">
    <cofactor evidence="1 12">
        <name>Zn(2+)</name>
        <dbReference type="ChEBI" id="CHEBI:29105"/>
    </cofactor>
</comment>
<evidence type="ECO:0000256" key="11">
    <source>
        <dbReference type="ARBA" id="ARBA00024535"/>
    </source>
</evidence>
<feature type="binding site" evidence="12">
    <location>
        <position position="235"/>
    </location>
    <ligand>
        <name>Zn(2+)</name>
        <dbReference type="ChEBI" id="CHEBI:29105"/>
    </ligand>
</feature>
<keyword evidence="8 12" id="KW-0378">Hydrolase</keyword>
<dbReference type="Gene3D" id="3.30.1700.10">
    <property type="entry name" value="lpxc deacetylase, domain 2"/>
    <property type="match status" value="1"/>
</dbReference>
<dbReference type="PANTHER" id="PTHR33694">
    <property type="entry name" value="UDP-3-O-ACYL-N-ACETYLGLUCOSAMINE DEACETYLASE 1, MITOCHONDRIAL-RELATED"/>
    <property type="match status" value="1"/>
</dbReference>
<dbReference type="Pfam" id="PF03331">
    <property type="entry name" value="LpxC"/>
    <property type="match status" value="1"/>
</dbReference>
<dbReference type="HAMAP" id="MF_00388">
    <property type="entry name" value="LpxC"/>
    <property type="match status" value="1"/>
</dbReference>
<evidence type="ECO:0000256" key="9">
    <source>
        <dbReference type="ARBA" id="ARBA00022833"/>
    </source>
</evidence>
<dbReference type="GO" id="GO:0046872">
    <property type="term" value="F:metal ion binding"/>
    <property type="evidence" value="ECO:0007669"/>
    <property type="project" value="UniProtKB-KW"/>
</dbReference>
<comment type="similarity">
    <text evidence="12">Belongs to the LpxC family.</text>
</comment>
<evidence type="ECO:0000256" key="8">
    <source>
        <dbReference type="ARBA" id="ARBA00022801"/>
    </source>
</evidence>
<evidence type="ECO:0000256" key="10">
    <source>
        <dbReference type="ARBA" id="ARBA00023098"/>
    </source>
</evidence>
<keyword evidence="10 12" id="KW-0443">Lipid metabolism</keyword>
<evidence type="ECO:0000313" key="13">
    <source>
        <dbReference type="EMBL" id="QQG36064.1"/>
    </source>
</evidence>
<keyword evidence="5 12" id="KW-0444">Lipid biosynthesis</keyword>
<evidence type="ECO:0000256" key="5">
    <source>
        <dbReference type="ARBA" id="ARBA00022516"/>
    </source>
</evidence>
<dbReference type="InterPro" id="IPR004463">
    <property type="entry name" value="UDP-acyl_GlcNac_deAcase"/>
</dbReference>
<name>A0A7T5UGA7_9BACT</name>
<dbReference type="InterPro" id="IPR015870">
    <property type="entry name" value="UDP-acyl_N-AcGlcN_deAcase_N"/>
</dbReference>
<evidence type="ECO:0000256" key="7">
    <source>
        <dbReference type="ARBA" id="ARBA00022723"/>
    </source>
</evidence>
<dbReference type="EMBL" id="CP066681">
    <property type="protein sequence ID" value="QQG36064.1"/>
    <property type="molecule type" value="Genomic_DNA"/>
</dbReference>
<proteinExistence type="inferred from homology"/>
<dbReference type="Gene3D" id="3.30.230.20">
    <property type="entry name" value="lpxc deacetylase, domain 1"/>
    <property type="match status" value="1"/>
</dbReference>
<dbReference type="PANTHER" id="PTHR33694:SF1">
    <property type="entry name" value="UDP-3-O-ACYL-N-ACETYLGLUCOSAMINE DEACETYLASE 1, MITOCHONDRIAL-RELATED"/>
    <property type="match status" value="1"/>
</dbReference>
<feature type="binding site" evidence="12">
    <location>
        <position position="239"/>
    </location>
    <ligand>
        <name>Zn(2+)</name>
        <dbReference type="ChEBI" id="CHEBI:29105"/>
    </ligand>
</feature>
<comment type="pathway">
    <text evidence="3 12">Glycolipid biosynthesis; lipid IV(A) biosynthesis; lipid IV(A) from (3R)-3-hydroxytetradecanoyl-[acyl-carrier-protein] and UDP-N-acetyl-alpha-D-glucosamine: step 2/6.</text>
</comment>
<dbReference type="InterPro" id="IPR020568">
    <property type="entry name" value="Ribosomal_Su5_D2-typ_SF"/>
</dbReference>
<evidence type="ECO:0000256" key="3">
    <source>
        <dbReference type="ARBA" id="ARBA00005002"/>
    </source>
</evidence>
<accession>A0A7T5UGA7</accession>
<dbReference type="InterPro" id="IPR011334">
    <property type="entry name" value="UDP-acyl_GlcNac_deAcase_C"/>
</dbReference>
<dbReference type="AlphaFoldDB" id="A0A7T5UGA7"/>
<gene>
    <name evidence="12" type="primary">lpxC</name>
    <name evidence="13" type="ORF">HYS17_11310</name>
</gene>
<sequence>MQHTLNAEITFQGVGLHSGRIVTMTVKPADADHGIFFIRTDIQDRDNVIAALWANVVDTRLCTMVGNKDGATVGTIEHLMAALRGCGVDNVRIELDGPEVPVLDGSSAPFVARIDEIGTRAQTAPRRAIKVLKEIMIEDDGKRVRLSPAQSCSFSGQIEFPNAVIGKQFFTTTLVNGNFRHDLAEARTFGFLKEVEAMRSAGLARGGSLDNAIVIDEGRVVNKEGLRFHNEFIRHKLLDAVGDLFLAGGPIIGAYEGFRAGHALNNAILHKLFSTEGAWMMVDLYMDDPGAAISHIAGRGGSSTVALA</sequence>
<comment type="catalytic activity">
    <reaction evidence="11 12">
        <text>a UDP-3-O-[(3R)-3-hydroxyacyl]-N-acetyl-alpha-D-glucosamine + H2O = a UDP-3-O-[(3R)-3-hydroxyacyl]-alpha-D-glucosamine + acetate</text>
        <dbReference type="Rhea" id="RHEA:67816"/>
        <dbReference type="ChEBI" id="CHEBI:15377"/>
        <dbReference type="ChEBI" id="CHEBI:30089"/>
        <dbReference type="ChEBI" id="CHEBI:137740"/>
        <dbReference type="ChEBI" id="CHEBI:173225"/>
        <dbReference type="EC" id="3.5.1.108"/>
    </reaction>
</comment>
<dbReference type="UniPathway" id="UPA00359">
    <property type="reaction ID" value="UER00478"/>
</dbReference>
<dbReference type="SUPFAM" id="SSF54211">
    <property type="entry name" value="Ribosomal protein S5 domain 2-like"/>
    <property type="match status" value="2"/>
</dbReference>
<dbReference type="GO" id="GO:0103117">
    <property type="term" value="F:UDP-3-O-acyl-N-acetylglucosamine deacetylase activity"/>
    <property type="evidence" value="ECO:0007669"/>
    <property type="project" value="UniProtKB-UniRule"/>
</dbReference>
<reference evidence="13 14" key="1">
    <citation type="submission" date="2020-07" db="EMBL/GenBank/DDBJ databases">
        <title>Huge and variable diversity of episymbiotic CPR bacteria and DPANN archaea in groundwater ecosystems.</title>
        <authorList>
            <person name="He C.Y."/>
            <person name="Keren R."/>
            <person name="Whittaker M."/>
            <person name="Farag I.F."/>
            <person name="Doudna J."/>
            <person name="Cate J.H.D."/>
            <person name="Banfield J.F."/>
        </authorList>
    </citation>
    <scope>NUCLEOTIDE SEQUENCE [LARGE SCALE GENOMIC DNA]</scope>
    <source>
        <strain evidence="13">NC_groundwater_70_Ag_B-0.1um_54_66</strain>
    </source>
</reference>
<keyword evidence="6 12" id="KW-0441">Lipid A biosynthesis</keyword>